<keyword evidence="3" id="KW-1185">Reference proteome</keyword>
<feature type="region of interest" description="Disordered" evidence="1">
    <location>
        <begin position="347"/>
        <end position="378"/>
    </location>
</feature>
<evidence type="ECO:0000313" key="3">
    <source>
        <dbReference type="Proteomes" id="UP000324222"/>
    </source>
</evidence>
<feature type="compositionally biased region" description="Basic and acidic residues" evidence="1">
    <location>
        <begin position="161"/>
        <end position="175"/>
    </location>
</feature>
<dbReference type="Proteomes" id="UP000324222">
    <property type="component" value="Unassembled WGS sequence"/>
</dbReference>
<proteinExistence type="predicted"/>
<gene>
    <name evidence="2" type="ORF">E2C01_031646</name>
</gene>
<feature type="compositionally biased region" description="Polar residues" evidence="1">
    <location>
        <begin position="146"/>
        <end position="160"/>
    </location>
</feature>
<evidence type="ECO:0000256" key="1">
    <source>
        <dbReference type="SAM" id="MobiDB-lite"/>
    </source>
</evidence>
<feature type="compositionally biased region" description="Low complexity" evidence="1">
    <location>
        <begin position="36"/>
        <end position="45"/>
    </location>
</feature>
<name>A0A5B7EV85_PORTR</name>
<feature type="compositionally biased region" description="Polar residues" evidence="1">
    <location>
        <begin position="73"/>
        <end position="95"/>
    </location>
</feature>
<feature type="region of interest" description="Disordered" evidence="1">
    <location>
        <begin position="66"/>
        <end position="101"/>
    </location>
</feature>
<reference evidence="2 3" key="1">
    <citation type="submission" date="2019-05" db="EMBL/GenBank/DDBJ databases">
        <title>Another draft genome of Portunus trituberculatus and its Hox gene families provides insights of decapod evolution.</title>
        <authorList>
            <person name="Jeong J.-H."/>
            <person name="Song I."/>
            <person name="Kim S."/>
            <person name="Choi T."/>
            <person name="Kim D."/>
            <person name="Ryu S."/>
            <person name="Kim W."/>
        </authorList>
    </citation>
    <scope>NUCLEOTIDE SEQUENCE [LARGE SCALE GENOMIC DNA]</scope>
    <source>
        <tissue evidence="2">Muscle</tissue>
    </source>
</reference>
<sequence>MKNGSTKYVSHLRLRPEELTTIKRRTVTLPQQQQNDPGASPASASDAPSLWLYKFPPWFFPSNPPPKEFLPKQLQNSESGTSGTKETNAFQTETSGVAHRHARLTRVKVPINSAFRDQVITMVLNAKRDVGKASFSTPLLVPQGAWQPSLSFPQTTSSPSLRDRLTESQPEDKGHSLVSLGLPFTSTSGESLFSSNHRETKPTLTTVQDFQSNPQDLTQARRGSSRDQFRPSKLLSIIALGQDSQFSIRERQHQNINSAFSTVSTSASQKISGVPKRNLHQTTLADIALGLEYPYDRTSLATLPDVTSHLPVVNKNVGKSSEELELRQKSFTWDGFRPLLKSDQDVHSIRKESDPLHSLEHDHQLSFTSRPDDAEFSGQDRKKWFWPIP</sequence>
<comment type="caution">
    <text evidence="2">The sequence shown here is derived from an EMBL/GenBank/DDBJ whole genome shotgun (WGS) entry which is preliminary data.</text>
</comment>
<organism evidence="2 3">
    <name type="scientific">Portunus trituberculatus</name>
    <name type="common">Swimming crab</name>
    <name type="synonym">Neptunus trituberculatus</name>
    <dbReference type="NCBI Taxonomy" id="210409"/>
    <lineage>
        <taxon>Eukaryota</taxon>
        <taxon>Metazoa</taxon>
        <taxon>Ecdysozoa</taxon>
        <taxon>Arthropoda</taxon>
        <taxon>Crustacea</taxon>
        <taxon>Multicrustacea</taxon>
        <taxon>Malacostraca</taxon>
        <taxon>Eumalacostraca</taxon>
        <taxon>Eucarida</taxon>
        <taxon>Decapoda</taxon>
        <taxon>Pleocyemata</taxon>
        <taxon>Brachyura</taxon>
        <taxon>Eubrachyura</taxon>
        <taxon>Portunoidea</taxon>
        <taxon>Portunidae</taxon>
        <taxon>Portuninae</taxon>
        <taxon>Portunus</taxon>
    </lineage>
</organism>
<feature type="region of interest" description="Disordered" evidence="1">
    <location>
        <begin position="146"/>
        <end position="180"/>
    </location>
</feature>
<protein>
    <submittedName>
        <fullName evidence="2">Uncharacterized protein</fullName>
    </submittedName>
</protein>
<accession>A0A5B7EV85</accession>
<dbReference type="AlphaFoldDB" id="A0A5B7EV85"/>
<dbReference type="EMBL" id="VSRR010003990">
    <property type="protein sequence ID" value="MPC38142.1"/>
    <property type="molecule type" value="Genomic_DNA"/>
</dbReference>
<feature type="region of interest" description="Disordered" evidence="1">
    <location>
        <begin position="25"/>
        <end position="45"/>
    </location>
</feature>
<evidence type="ECO:0000313" key="2">
    <source>
        <dbReference type="EMBL" id="MPC38142.1"/>
    </source>
</evidence>